<proteinExistence type="predicted"/>
<dbReference type="InterPro" id="IPR020845">
    <property type="entry name" value="AMP-binding_CS"/>
</dbReference>
<evidence type="ECO:0000313" key="4">
    <source>
        <dbReference type="EMBL" id="MEL4455867.1"/>
    </source>
</evidence>
<dbReference type="SUPFAM" id="SSF56801">
    <property type="entry name" value="Acetyl-CoA synthetase-like"/>
    <property type="match status" value="1"/>
</dbReference>
<keyword evidence="5" id="KW-1185">Reference proteome</keyword>
<dbReference type="EMBL" id="JBCDNA010000002">
    <property type="protein sequence ID" value="MEL4455867.1"/>
    <property type="molecule type" value="Genomic_DNA"/>
</dbReference>
<evidence type="ECO:0000256" key="2">
    <source>
        <dbReference type="ARBA" id="ARBA00022840"/>
    </source>
</evidence>
<gene>
    <name evidence="4" type="ORF">AABB81_08165</name>
</gene>
<feature type="domain" description="AMP-dependent synthetase/ligase" evidence="3">
    <location>
        <begin position="12"/>
        <end position="454"/>
    </location>
</feature>
<dbReference type="PANTHER" id="PTHR43272:SF33">
    <property type="entry name" value="AMP-BINDING DOMAIN-CONTAINING PROTEIN-RELATED"/>
    <property type="match status" value="1"/>
</dbReference>
<accession>A0ABU9L093</accession>
<evidence type="ECO:0000259" key="3">
    <source>
        <dbReference type="Pfam" id="PF00501"/>
    </source>
</evidence>
<keyword evidence="2" id="KW-0067">ATP-binding</keyword>
<dbReference type="PROSITE" id="PS00455">
    <property type="entry name" value="AMP_BINDING"/>
    <property type="match status" value="1"/>
</dbReference>
<evidence type="ECO:0000313" key="5">
    <source>
        <dbReference type="Proteomes" id="UP001474120"/>
    </source>
</evidence>
<dbReference type="RefSeq" id="WP_342159846.1">
    <property type="nucleotide sequence ID" value="NZ_JBCDNA010000002.1"/>
</dbReference>
<dbReference type="InterPro" id="IPR000873">
    <property type="entry name" value="AMP-dep_synth/lig_dom"/>
</dbReference>
<comment type="caution">
    <text evidence="4">The sequence shown here is derived from an EMBL/GenBank/DDBJ whole genome shotgun (WGS) entry which is preliminary data.</text>
</comment>
<keyword evidence="1" id="KW-0547">Nucleotide-binding</keyword>
<evidence type="ECO:0000256" key="1">
    <source>
        <dbReference type="ARBA" id="ARBA00022741"/>
    </source>
</evidence>
<sequence length="648" mass="72872">MNKRTVFSMLNTAVSKYPNDPYLSSKSDHGWERTSFSEAQSRARLLASAFLELGVDKDSKVAILSEAKTDWIIAEFAALYTGGISVPLSIKLLPEEVPFRVNHSDSILFVISENTLEKVISQWDKYKNKSLRLVVLDKPSEKISKQCAQYEFNEDDLLFIEDLYAIGKENIEHHQERLSRIEQETKEDQVVTISYTSGTTGNPKGIMLTHLNYYSNSHAAVSTFQIKEKISTLLILPTDHSFAHTVGIYTALVKGLSLHFVDARGGSVNALKNIPANLVEAESNFLLTVPALTSNFIQKFKDGIKAKGPLIEGIFNRGIEAAIKRNGDGFSKPGIGIQLATYLNVFIAEKLIFSKLRLIFGPKIEFFVGGGALLDIKQQQFYKAIGVPVYQGYGLTEATPIISTNTPYNHKMGTSGKVLKGINCKICDDQGKELPQGHKGEIVIQGDNVMKGYYKNDAATLETIRQGWLHTGDLGYIDEDDFLVVVGREKALLISEDGEKYSPEEIEEAIVNSASVIKQIMIYNDHQKYTTSLISLDKKALGEMVKKESIKSFEALNKRLKEDLLLFSKQREFEGKFPGKWIPSNFQIIEEEFSEENQMINSTLKMVRHKITQTYQDRLDLMYASKAQDKSQEENIKILKRFIKLPTD</sequence>
<protein>
    <submittedName>
        <fullName evidence="4">AMP-binding protein</fullName>
    </submittedName>
</protein>
<reference evidence="4 5" key="1">
    <citation type="submission" date="2024-04" db="EMBL/GenBank/DDBJ databases">
        <title>whole genome sequencing of Lutimonas vermicola strain IMCC1616.</title>
        <authorList>
            <person name="Bae S.S."/>
        </authorList>
    </citation>
    <scope>NUCLEOTIDE SEQUENCE [LARGE SCALE GENOMIC DNA]</scope>
    <source>
        <strain evidence="4 5">IMCC1616</strain>
    </source>
</reference>
<name>A0ABU9L093_9FLAO</name>
<dbReference type="Gene3D" id="3.40.50.12780">
    <property type="entry name" value="N-terminal domain of ligase-like"/>
    <property type="match status" value="1"/>
</dbReference>
<organism evidence="4 5">
    <name type="scientific">Lutimonas vermicola</name>
    <dbReference type="NCBI Taxonomy" id="414288"/>
    <lineage>
        <taxon>Bacteria</taxon>
        <taxon>Pseudomonadati</taxon>
        <taxon>Bacteroidota</taxon>
        <taxon>Flavobacteriia</taxon>
        <taxon>Flavobacteriales</taxon>
        <taxon>Flavobacteriaceae</taxon>
        <taxon>Lutimonas</taxon>
    </lineage>
</organism>
<dbReference type="InterPro" id="IPR042099">
    <property type="entry name" value="ANL_N_sf"/>
</dbReference>
<dbReference type="Pfam" id="PF00501">
    <property type="entry name" value="AMP-binding"/>
    <property type="match status" value="1"/>
</dbReference>
<dbReference type="PANTHER" id="PTHR43272">
    <property type="entry name" value="LONG-CHAIN-FATTY-ACID--COA LIGASE"/>
    <property type="match status" value="1"/>
</dbReference>
<dbReference type="Proteomes" id="UP001474120">
    <property type="component" value="Unassembled WGS sequence"/>
</dbReference>